<name>A0A139HZ37_9PEZI</name>
<dbReference type="OrthoDB" id="42919at2759"/>
<evidence type="ECO:0000313" key="1">
    <source>
        <dbReference type="EMBL" id="KXT07726.1"/>
    </source>
</evidence>
<dbReference type="Proteomes" id="UP000073492">
    <property type="component" value="Unassembled WGS sequence"/>
</dbReference>
<sequence length="81" mass="9488">MTVVHIVLFKFQREISQAQKGRFVSELKKLKSSITRTPSVVTSELMFPYKEDLVRFDFEVDKEDEHLCQFKSFREVNGDGS</sequence>
<dbReference type="AlphaFoldDB" id="A0A139HZ37"/>
<evidence type="ECO:0000313" key="2">
    <source>
        <dbReference type="Proteomes" id="UP000073492"/>
    </source>
</evidence>
<gene>
    <name evidence="1" type="ORF">AC579_2444</name>
</gene>
<protein>
    <recommendedName>
        <fullName evidence="3">Stress-response A/B barrel domain-containing protein</fullName>
    </recommendedName>
</protein>
<dbReference type="EMBL" id="LFZO01000540">
    <property type="protein sequence ID" value="KXT07726.1"/>
    <property type="molecule type" value="Genomic_DNA"/>
</dbReference>
<reference evidence="1 2" key="1">
    <citation type="submission" date="2015-07" db="EMBL/GenBank/DDBJ databases">
        <title>Comparative genomics of the Sigatoka disease complex on banana suggests a link between parallel evolutionary changes in Pseudocercospora fijiensis and Pseudocercospora eumusae and increased virulence on the banana host.</title>
        <authorList>
            <person name="Chang T.-C."/>
            <person name="Salvucci A."/>
            <person name="Crous P.W."/>
            <person name="Stergiopoulos I."/>
        </authorList>
    </citation>
    <scope>NUCLEOTIDE SEQUENCE [LARGE SCALE GENOMIC DNA]</scope>
    <source>
        <strain evidence="1 2">CBS 116634</strain>
    </source>
</reference>
<accession>A0A139HZ37</accession>
<keyword evidence="2" id="KW-1185">Reference proteome</keyword>
<evidence type="ECO:0008006" key="3">
    <source>
        <dbReference type="Google" id="ProtNLM"/>
    </source>
</evidence>
<comment type="caution">
    <text evidence="1">The sequence shown here is derived from an EMBL/GenBank/DDBJ whole genome shotgun (WGS) entry which is preliminary data.</text>
</comment>
<organism evidence="1 2">
    <name type="scientific">Pseudocercospora musae</name>
    <dbReference type="NCBI Taxonomy" id="113226"/>
    <lineage>
        <taxon>Eukaryota</taxon>
        <taxon>Fungi</taxon>
        <taxon>Dikarya</taxon>
        <taxon>Ascomycota</taxon>
        <taxon>Pezizomycotina</taxon>
        <taxon>Dothideomycetes</taxon>
        <taxon>Dothideomycetidae</taxon>
        <taxon>Mycosphaerellales</taxon>
        <taxon>Mycosphaerellaceae</taxon>
        <taxon>Pseudocercospora</taxon>
    </lineage>
</organism>
<dbReference type="Gene3D" id="3.30.70.100">
    <property type="match status" value="1"/>
</dbReference>
<dbReference type="STRING" id="113226.A0A139HZ37"/>
<proteinExistence type="predicted"/>